<reference evidence="3 4" key="1">
    <citation type="submission" date="2021-02" db="EMBL/GenBank/DDBJ databases">
        <title>Variation within the Batrachochytrium salamandrivorans European outbreak.</title>
        <authorList>
            <person name="Kelly M."/>
            <person name="Pasmans F."/>
            <person name="Shea T.P."/>
            <person name="Munoz J.F."/>
            <person name="Carranza S."/>
            <person name="Cuomo C.A."/>
            <person name="Martel A."/>
        </authorList>
    </citation>
    <scope>NUCLEOTIDE SEQUENCE [LARGE SCALE GENOMIC DNA]</scope>
    <source>
        <strain evidence="3 4">AMFP18/2</strain>
    </source>
</reference>
<dbReference type="EMBL" id="JAFCIX010000388">
    <property type="protein sequence ID" value="KAH6592213.1"/>
    <property type="molecule type" value="Genomic_DNA"/>
</dbReference>
<accession>A0ABQ8F4V2</accession>
<evidence type="ECO:0000256" key="1">
    <source>
        <dbReference type="SAM" id="MobiDB-lite"/>
    </source>
</evidence>
<dbReference type="Proteomes" id="UP001648503">
    <property type="component" value="Unassembled WGS sequence"/>
</dbReference>
<feature type="region of interest" description="Disordered" evidence="1">
    <location>
        <begin position="368"/>
        <end position="389"/>
    </location>
</feature>
<keyword evidence="2" id="KW-1133">Transmembrane helix</keyword>
<feature type="compositionally biased region" description="Gly residues" evidence="1">
    <location>
        <begin position="526"/>
        <end position="540"/>
    </location>
</feature>
<keyword evidence="4" id="KW-1185">Reference proteome</keyword>
<name>A0ABQ8F4V2_9FUNG</name>
<evidence type="ECO:0000256" key="2">
    <source>
        <dbReference type="SAM" id="Phobius"/>
    </source>
</evidence>
<gene>
    <name evidence="3" type="ORF">BASA50_008203</name>
</gene>
<protein>
    <recommendedName>
        <fullName evidence="5">Membrane-associated protein</fullName>
    </recommendedName>
</protein>
<proteinExistence type="predicted"/>
<feature type="transmembrane region" description="Helical" evidence="2">
    <location>
        <begin position="425"/>
        <end position="446"/>
    </location>
</feature>
<feature type="compositionally biased region" description="Low complexity" evidence="1">
    <location>
        <begin position="370"/>
        <end position="384"/>
    </location>
</feature>
<keyword evidence="2" id="KW-0472">Membrane</keyword>
<keyword evidence="2" id="KW-0812">Transmembrane</keyword>
<evidence type="ECO:0000313" key="4">
    <source>
        <dbReference type="Proteomes" id="UP001648503"/>
    </source>
</evidence>
<feature type="region of interest" description="Disordered" evidence="1">
    <location>
        <begin position="521"/>
        <end position="546"/>
    </location>
</feature>
<sequence>MFSTLWSWTHSLSVVTTNPFAILLLASLTASSLSAAVLPTATLSSSAISSSPSNELHLGASSHSGLIEQATDVTAARDSTYIDFTAADATTIDTTTTDATTTDATTTDASYQWVRLHDPTLSESLSDLIVRALVSPHTSNAQPSLVCRPFMSADTPGLAYAYEQIMPSSDAADLSDSVARFLCADSTCSVGCSRHPMQWSLQTSASDINGGGHDRATYTVLSSNNIDGWTRSTSTQWATSEVYQSFYGPPTTKDHSACSDSTVLYGNVHSIFDSCVSANSTHSFQTFRSDPLNRDAGGMHHESYQHMTTRLCRGSTCNSFTCYKSIDSFRVPKAAGSKPSTCISLSQDSSPDPHAAVYSRVHLAMPILTPPRSGSDSRDPSSPSSPYPTESVVLALSRSMLDKSVTEASGSSGGESHESGSGSPLVMAMGISLGICAAIVIVILGVRALMRVNLDTPCRTTLGAEVVVMCDTHPHHGSGGGYGTYGYGGNGYGDHHHSMGSHPPRYDIAVGGVPVVFIMDEESNSGSGGGGNSNGGGSGGECRHSGLTFTLRDDECSDAASRGSDTRLV</sequence>
<evidence type="ECO:0008006" key="5">
    <source>
        <dbReference type="Google" id="ProtNLM"/>
    </source>
</evidence>
<evidence type="ECO:0000313" key="3">
    <source>
        <dbReference type="EMBL" id="KAH6592213.1"/>
    </source>
</evidence>
<comment type="caution">
    <text evidence="3">The sequence shown here is derived from an EMBL/GenBank/DDBJ whole genome shotgun (WGS) entry which is preliminary data.</text>
</comment>
<organism evidence="3 4">
    <name type="scientific">Batrachochytrium salamandrivorans</name>
    <dbReference type="NCBI Taxonomy" id="1357716"/>
    <lineage>
        <taxon>Eukaryota</taxon>
        <taxon>Fungi</taxon>
        <taxon>Fungi incertae sedis</taxon>
        <taxon>Chytridiomycota</taxon>
        <taxon>Chytridiomycota incertae sedis</taxon>
        <taxon>Chytridiomycetes</taxon>
        <taxon>Rhizophydiales</taxon>
        <taxon>Rhizophydiales incertae sedis</taxon>
        <taxon>Batrachochytrium</taxon>
    </lineage>
</organism>